<proteinExistence type="predicted"/>
<gene>
    <name evidence="1" type="ORF">BSU04_26170</name>
</gene>
<accession>A0A226WX08</accession>
<dbReference type="EMBL" id="MTHB01000165">
    <property type="protein sequence ID" value="OXC75721.1"/>
    <property type="molecule type" value="Genomic_DNA"/>
</dbReference>
<evidence type="ECO:0000313" key="2">
    <source>
        <dbReference type="Proteomes" id="UP000214720"/>
    </source>
</evidence>
<evidence type="ECO:0000313" key="1">
    <source>
        <dbReference type="EMBL" id="OXC75721.1"/>
    </source>
</evidence>
<reference evidence="2" key="1">
    <citation type="submission" date="2017-01" db="EMBL/GenBank/DDBJ databases">
        <title>Genome Analysis of Deinococcus marmoris KOPRI26562.</title>
        <authorList>
            <person name="Kim J.H."/>
            <person name="Oh H.-M."/>
        </authorList>
    </citation>
    <scope>NUCLEOTIDE SEQUENCE [LARGE SCALE GENOMIC DNA]</scope>
    <source>
        <strain evidence="2">PAMC 26633</strain>
    </source>
</reference>
<organism evidence="1 2">
    <name type="scientific">Caballeronia sordidicola</name>
    <name type="common">Burkholderia sordidicola</name>
    <dbReference type="NCBI Taxonomy" id="196367"/>
    <lineage>
        <taxon>Bacteria</taxon>
        <taxon>Pseudomonadati</taxon>
        <taxon>Pseudomonadota</taxon>
        <taxon>Betaproteobacteria</taxon>
        <taxon>Burkholderiales</taxon>
        <taxon>Burkholderiaceae</taxon>
        <taxon>Caballeronia</taxon>
    </lineage>
</organism>
<comment type="caution">
    <text evidence="1">The sequence shown here is derived from an EMBL/GenBank/DDBJ whole genome shotgun (WGS) entry which is preliminary data.</text>
</comment>
<dbReference type="Proteomes" id="UP000214720">
    <property type="component" value="Unassembled WGS sequence"/>
</dbReference>
<dbReference type="AlphaFoldDB" id="A0A226WX08"/>
<protein>
    <submittedName>
        <fullName evidence="1">Cation transport protein chaC</fullName>
    </submittedName>
</protein>
<name>A0A226WX08_CABSO</name>
<sequence>MKIQRKRKKWNRSKRASCKRSVSPILTCRCRPTKP</sequence>